<dbReference type="Proteomes" id="UP000027390">
    <property type="component" value="Segment"/>
</dbReference>
<proteinExistence type="predicted"/>
<accession>A0A068CBS3</accession>
<name>A0A068CBS3_9CAUD</name>
<evidence type="ECO:0000313" key="1">
    <source>
        <dbReference type="EMBL" id="AID18116.1"/>
    </source>
</evidence>
<sequence length="53" mass="6119">MPRTPDFRDLVIADLSQYLRERCGMSEETARKKADQLLDQAVKDFEESLESGE</sequence>
<reference evidence="1 2" key="1">
    <citation type="submission" date="2014-03" db="EMBL/GenBank/DDBJ databases">
        <authorList>
            <person name="Churilla B.M."/>
            <person name="Abrahim M.R."/>
            <person name="Burke K.A."/>
            <person name="Yu V.J."/>
            <person name="Adkins N.L."/>
            <person name="Cohen K.L."/>
            <person name="Colicchio M.A."/>
            <person name="Fasoranti T.O."/>
            <person name="Genkil J.S."/>
            <person name="Kramer Z.J."/>
            <person name="Prout A.K."/>
            <person name="Schafer C.E."/>
            <person name="Schwarz A.G."/>
            <person name="Tish M."/>
            <person name="Vispute N."/>
            <person name="Wilkes K.E."/>
            <person name="Williams C.R."/>
            <person name="Xiao X."/>
            <person name="Yoder B.A."/>
            <person name="Lapin J.S."/>
            <person name="Ott C.T."/>
            <person name="Walburn T.D."/>
            <person name="Bradley K.W."/>
            <person name="Clarke D.Q."/>
            <person name="Lewis M.F."/>
            <person name="Barker L.P."/>
            <person name="Bailey C."/>
            <person name="Asai D.J."/>
            <person name="Bowman C.A."/>
            <person name="Russell D.A."/>
            <person name="Pope W.H."/>
            <person name="Jacobs-Sera D."/>
            <person name="Hendrix R.W."/>
            <person name="Hatfull G.F."/>
        </authorList>
    </citation>
    <scope>NUCLEOTIDE SEQUENCE [LARGE SCALE GENOMIC DNA]</scope>
</reference>
<evidence type="ECO:0000313" key="2">
    <source>
        <dbReference type="Proteomes" id="UP000027390"/>
    </source>
</evidence>
<dbReference type="EMBL" id="KJ595575">
    <property type="protein sequence ID" value="AID18116.1"/>
    <property type="molecule type" value="Genomic_DNA"/>
</dbReference>
<protein>
    <submittedName>
        <fullName evidence="1">Uncharacterized protein</fullName>
    </submittedName>
</protein>
<gene>
    <name evidence="1" type="primary">36</name>
    <name evidence="1" type="ORF">PBI_WILLIS_36</name>
</gene>
<organism evidence="1 2">
    <name type="scientific">Mycobacterium phage Willis</name>
    <dbReference type="NCBI Taxonomy" id="1486404"/>
    <lineage>
        <taxon>Viruses</taxon>
        <taxon>Duplodnaviria</taxon>
        <taxon>Heunggongvirae</taxon>
        <taxon>Uroviricota</taxon>
        <taxon>Caudoviricetes</taxon>
        <taxon>Ceeclamvirinae</taxon>
        <taxon>Bixzunavirus</taxon>
        <taxon>Bixzunavirus Bxz1</taxon>
    </lineage>
</organism>